<organism evidence="1 2">
    <name type="scientific">Campylobacter ureolyticus</name>
    <dbReference type="NCBI Taxonomy" id="827"/>
    <lineage>
        <taxon>Bacteria</taxon>
        <taxon>Pseudomonadati</taxon>
        <taxon>Campylobacterota</taxon>
        <taxon>Epsilonproteobacteria</taxon>
        <taxon>Campylobacterales</taxon>
        <taxon>Campylobacteraceae</taxon>
        <taxon>Campylobacter</taxon>
    </lineage>
</organism>
<dbReference type="AlphaFoldDB" id="A0A2I1N906"/>
<gene>
    <name evidence="1" type="ORF">CYJ41_07040</name>
</gene>
<comment type="caution">
    <text evidence="1">The sequence shown here is derived from an EMBL/GenBank/DDBJ whole genome shotgun (WGS) entry which is preliminary data.</text>
</comment>
<name>A0A2I1N906_9BACT</name>
<sequence length="82" mass="9737">MTDKDIENIAISIKEQRIKLSNNLVLRVRKHKYFYLGTTGNITKKLGRFPDMFLYEALYITNSFIETNNTLFKNWMMKNVLS</sequence>
<dbReference type="EMBL" id="PKHU01000006">
    <property type="protein sequence ID" value="PKZ28851.1"/>
    <property type="molecule type" value="Genomic_DNA"/>
</dbReference>
<dbReference type="Proteomes" id="UP000234639">
    <property type="component" value="Unassembled WGS sequence"/>
</dbReference>
<reference evidence="1 2" key="1">
    <citation type="submission" date="2017-12" db="EMBL/GenBank/DDBJ databases">
        <title>Phylogenetic diversity of female urinary microbiome.</title>
        <authorList>
            <person name="Thomas-White K."/>
            <person name="Wolfe A.J."/>
        </authorList>
    </citation>
    <scope>NUCLEOTIDE SEQUENCE [LARGE SCALE GENOMIC DNA]</scope>
    <source>
        <strain evidence="1 2">UMB0112</strain>
    </source>
</reference>
<evidence type="ECO:0000313" key="2">
    <source>
        <dbReference type="Proteomes" id="UP000234639"/>
    </source>
</evidence>
<dbReference type="RefSeq" id="WP_101637546.1">
    <property type="nucleotide sequence ID" value="NZ_PKHU01000006.1"/>
</dbReference>
<evidence type="ECO:0000313" key="1">
    <source>
        <dbReference type="EMBL" id="PKZ28851.1"/>
    </source>
</evidence>
<accession>A0A2I1N906</accession>
<protein>
    <submittedName>
        <fullName evidence="1">Uncharacterized protein</fullName>
    </submittedName>
</protein>
<proteinExistence type="predicted"/>